<gene>
    <name evidence="2" type="ORF">HMPREF9488_01664</name>
</gene>
<dbReference type="EMBL" id="ADKX01000030">
    <property type="protein sequence ID" value="EFW05082.1"/>
    <property type="molecule type" value="Genomic_DNA"/>
</dbReference>
<evidence type="ECO:0000313" key="2">
    <source>
        <dbReference type="EMBL" id="EFW05082.1"/>
    </source>
</evidence>
<evidence type="ECO:0000313" key="3">
    <source>
        <dbReference type="Proteomes" id="UP000003157"/>
    </source>
</evidence>
<dbReference type="HOGENOM" id="CLU_796084_0_0_9"/>
<dbReference type="SMART" id="SM00901">
    <property type="entry name" value="FRG"/>
    <property type="match status" value="1"/>
</dbReference>
<dbReference type="InterPro" id="IPR014966">
    <property type="entry name" value="FRG-dom"/>
</dbReference>
<dbReference type="STRING" id="100884.GCA_000269565_03506"/>
<dbReference type="Proteomes" id="UP000003157">
    <property type="component" value="Unassembled WGS sequence"/>
</dbReference>
<reference evidence="2 3" key="1">
    <citation type="submission" date="2010-12" db="EMBL/GenBank/DDBJ databases">
        <title>The Genome Sequence of Coprobacillus sp. strain 29_1.</title>
        <authorList>
            <consortium name="The Broad Institute Genome Sequencing Platform"/>
            <person name="Earl A."/>
            <person name="Ward D."/>
            <person name="Feldgarden M."/>
            <person name="Gevers D."/>
            <person name="Daigneault M."/>
            <person name="Sibley C.D."/>
            <person name="White A."/>
            <person name="Strauss J."/>
            <person name="Allen-Vercoe E."/>
            <person name="Young S.K."/>
            <person name="Zeng Q."/>
            <person name="Gargeya S."/>
            <person name="Fitzgerald M."/>
            <person name="Haas B."/>
            <person name="Abouelleil A."/>
            <person name="Alvarado L."/>
            <person name="Arachchi H.M."/>
            <person name="Berlin A."/>
            <person name="Brown A."/>
            <person name="Chapman S.B."/>
            <person name="Chen Z."/>
            <person name="Dunbar C."/>
            <person name="Freedman E."/>
            <person name="Gearin G."/>
            <person name="Gellesch M."/>
            <person name="Goldberg J."/>
            <person name="Griggs A."/>
            <person name="Gujja S."/>
            <person name="Heilman E."/>
            <person name="Heiman D."/>
            <person name="Howarth C."/>
            <person name="Larson L."/>
            <person name="Lui A."/>
            <person name="MacDonald P.J.P."/>
            <person name="Mehta T."/>
            <person name="Montmayeur A."/>
            <person name="Murphy C."/>
            <person name="Neiman D."/>
            <person name="Pearson M."/>
            <person name="Priest M."/>
            <person name="Roberts A."/>
            <person name="Saif S."/>
            <person name="Shea T."/>
            <person name="Shenoy N."/>
            <person name="Sisk P."/>
            <person name="Stolte C."/>
            <person name="Sykes S."/>
            <person name="White J."/>
            <person name="Yandava C."/>
            <person name="Nusbaum C."/>
            <person name="Birren B."/>
        </authorList>
    </citation>
    <scope>NUCLEOTIDE SEQUENCE [LARGE SCALE GENOMIC DNA]</scope>
    <source>
        <strain evidence="2 3">29_1</strain>
    </source>
</reference>
<dbReference type="Pfam" id="PF08867">
    <property type="entry name" value="FRG"/>
    <property type="match status" value="1"/>
</dbReference>
<accession>E7GA74</accession>
<dbReference type="RefSeq" id="WP_008788772.1">
    <property type="nucleotide sequence ID" value="NZ_AKCB01000003.1"/>
</dbReference>
<proteinExistence type="predicted"/>
<sequence>MNIFGYLAKIGECIDRLEKSYYEHYDKKILIAFRGESRNFENTKLMPSMFRESEYIYKENYLFDLFCDLGLIKDNDKWIDKATDTQHYAALSRMLDITFDCLVALYFTCKYDENSLNKDGYLYVFGFPEYQSPHSGFIEQLYENVLNVNENIMFQKNFLVFSESYANERIKAQKGGFIFFPSQVFTPLDEVYYKYVKINASDKERIVDDLDKIFKINEAILFPEKDKIAIYARKKFIENEYQIKQFSVQDEMENRIQQVKYEMTMSTHLSSINKLRRIRKDKDELIQYIMKQYNLTDVDRMKLLKELDYKFKLLNGYFGGR</sequence>
<dbReference type="GeneID" id="78231264"/>
<name>E7GA74_9FIRM</name>
<organism evidence="2 3">
    <name type="scientific">Coprobacillus cateniformis</name>
    <dbReference type="NCBI Taxonomy" id="100884"/>
    <lineage>
        <taxon>Bacteria</taxon>
        <taxon>Bacillati</taxon>
        <taxon>Bacillota</taxon>
        <taxon>Erysipelotrichia</taxon>
        <taxon>Erysipelotrichales</taxon>
        <taxon>Coprobacillaceae</taxon>
        <taxon>Coprobacillus</taxon>
    </lineage>
</organism>
<protein>
    <recommendedName>
        <fullName evidence="1">FRG domain-containing protein</fullName>
    </recommendedName>
</protein>
<evidence type="ECO:0000259" key="1">
    <source>
        <dbReference type="SMART" id="SM00901"/>
    </source>
</evidence>
<keyword evidence="3" id="KW-1185">Reference proteome</keyword>
<comment type="caution">
    <text evidence="2">The sequence shown here is derived from an EMBL/GenBank/DDBJ whole genome shotgun (WGS) entry which is preliminary data.</text>
</comment>
<feature type="domain" description="FRG" evidence="1">
    <location>
        <begin position="27"/>
        <end position="123"/>
    </location>
</feature>
<dbReference type="OrthoDB" id="9816036at2"/>
<dbReference type="eggNOG" id="ENOG50336TQ">
    <property type="taxonomic scope" value="Bacteria"/>
</dbReference>
<dbReference type="AlphaFoldDB" id="E7GA74"/>